<reference evidence="1 2" key="1">
    <citation type="journal article" date="2019" name="Genome Biol. Evol.">
        <title>Insights into the evolution of the New World diploid cottons (Gossypium, subgenus Houzingenia) based on genome sequencing.</title>
        <authorList>
            <person name="Grover C.E."/>
            <person name="Arick M.A. 2nd"/>
            <person name="Thrash A."/>
            <person name="Conover J.L."/>
            <person name="Sanders W.S."/>
            <person name="Peterson D.G."/>
            <person name="Frelichowski J.E."/>
            <person name="Scheffler J.A."/>
            <person name="Scheffler B.E."/>
            <person name="Wendel J.F."/>
        </authorList>
    </citation>
    <scope>NUCLEOTIDE SEQUENCE [LARGE SCALE GENOMIC DNA]</scope>
    <source>
        <strain evidence="1">8</strain>
        <tissue evidence="1">Leaf</tissue>
    </source>
</reference>
<dbReference type="EMBL" id="JABEZW010000010">
    <property type="protein sequence ID" value="MBA0777249.1"/>
    <property type="molecule type" value="Genomic_DNA"/>
</dbReference>
<keyword evidence="2" id="KW-1185">Reference proteome</keyword>
<sequence>MPRANLNVLPSQPRFLSIARMIVTLDLKVMDILKTKKEEVVDDFLNNVYQFNNHLFPIKKLNRYYF</sequence>
<dbReference type="Proteomes" id="UP000593568">
    <property type="component" value="Unassembled WGS sequence"/>
</dbReference>
<comment type="caution">
    <text evidence="1">The sequence shown here is derived from an EMBL/GenBank/DDBJ whole genome shotgun (WGS) entry which is preliminary data.</text>
</comment>
<protein>
    <submittedName>
        <fullName evidence="1">Uncharacterized protein</fullName>
    </submittedName>
</protein>
<dbReference type="AlphaFoldDB" id="A0A7J9EW25"/>
<feature type="non-terminal residue" evidence="1">
    <location>
        <position position="1"/>
    </location>
</feature>
<evidence type="ECO:0000313" key="2">
    <source>
        <dbReference type="Proteomes" id="UP000593568"/>
    </source>
</evidence>
<proteinExistence type="predicted"/>
<accession>A0A7J9EW25</accession>
<name>A0A7J9EW25_9ROSI</name>
<gene>
    <name evidence="1" type="ORF">Gotri_005293</name>
</gene>
<evidence type="ECO:0000313" key="1">
    <source>
        <dbReference type="EMBL" id="MBA0777249.1"/>
    </source>
</evidence>
<organism evidence="1 2">
    <name type="scientific">Gossypium trilobum</name>
    <dbReference type="NCBI Taxonomy" id="34281"/>
    <lineage>
        <taxon>Eukaryota</taxon>
        <taxon>Viridiplantae</taxon>
        <taxon>Streptophyta</taxon>
        <taxon>Embryophyta</taxon>
        <taxon>Tracheophyta</taxon>
        <taxon>Spermatophyta</taxon>
        <taxon>Magnoliopsida</taxon>
        <taxon>eudicotyledons</taxon>
        <taxon>Gunneridae</taxon>
        <taxon>Pentapetalae</taxon>
        <taxon>rosids</taxon>
        <taxon>malvids</taxon>
        <taxon>Malvales</taxon>
        <taxon>Malvaceae</taxon>
        <taxon>Malvoideae</taxon>
        <taxon>Gossypium</taxon>
    </lineage>
</organism>